<dbReference type="Pfam" id="PF00106">
    <property type="entry name" value="adh_short"/>
    <property type="match status" value="1"/>
</dbReference>
<dbReference type="PRINTS" id="PR01397">
    <property type="entry name" value="DHBDHDRGNASE"/>
</dbReference>
<protein>
    <submittedName>
        <fullName evidence="1">Short-chain dehydrogenase/reductase SDR</fullName>
    </submittedName>
</protein>
<name>Q1H271_METFK</name>
<accession>Q1H271</accession>
<dbReference type="GO" id="GO:0019290">
    <property type="term" value="P:siderophore biosynthetic process"/>
    <property type="evidence" value="ECO:0007669"/>
    <property type="project" value="InterPro"/>
</dbReference>
<dbReference type="InterPro" id="IPR002347">
    <property type="entry name" value="SDR_fam"/>
</dbReference>
<evidence type="ECO:0000313" key="1">
    <source>
        <dbReference type="EMBL" id="ABE49416.1"/>
    </source>
</evidence>
<sequence length="217" mass="23306">MKTFLSIGTGPGIGFETAARFAQEGYRVVLSARNADKLNALAKVLYQSNHQVEVRTVDASNPTSVIALIDEIENTLGPIDILHYNAANLRQATVEEQPADSFVSDLAVNIGGALAATQAVKPRQESRGQGTILMTGGGFALYPSPDYLSLSIGKAGIRTITLGLFEPFKQKNVHIATVTVATFVSAGSKEARDIAEQFWQLHSQPQASWTAEIMYPA</sequence>
<dbReference type="PANTHER" id="PTHR43431">
    <property type="entry name" value="OXIDOREDUCTASE, SHORT CHAIN DEHYDROGENASE/REDUCTASE FAMILY (AFU_ORTHOLOGUE AFUA_5G14000)"/>
    <property type="match status" value="1"/>
</dbReference>
<dbReference type="OrthoDB" id="9806974at2"/>
<dbReference type="STRING" id="265072.Mfla_1148"/>
<evidence type="ECO:0000313" key="2">
    <source>
        <dbReference type="Proteomes" id="UP000002440"/>
    </source>
</evidence>
<dbReference type="Gene3D" id="3.40.50.720">
    <property type="entry name" value="NAD(P)-binding Rossmann-like Domain"/>
    <property type="match status" value="1"/>
</dbReference>
<dbReference type="Proteomes" id="UP000002440">
    <property type="component" value="Chromosome"/>
</dbReference>
<dbReference type="EMBL" id="CP000284">
    <property type="protein sequence ID" value="ABE49416.1"/>
    <property type="molecule type" value="Genomic_DNA"/>
</dbReference>
<dbReference type="RefSeq" id="WP_011479370.1">
    <property type="nucleotide sequence ID" value="NC_007947.1"/>
</dbReference>
<keyword evidence="2" id="KW-1185">Reference proteome</keyword>
<dbReference type="eggNOG" id="COG0300">
    <property type="taxonomic scope" value="Bacteria"/>
</dbReference>
<dbReference type="AlphaFoldDB" id="Q1H271"/>
<dbReference type="KEGG" id="mfa:Mfla_1148"/>
<dbReference type="InterPro" id="IPR036291">
    <property type="entry name" value="NAD(P)-bd_dom_sf"/>
</dbReference>
<dbReference type="GO" id="GO:0008667">
    <property type="term" value="F:2,3-dihydro-2,3-dihydroxybenzoate dehydrogenase activity"/>
    <property type="evidence" value="ECO:0007669"/>
    <property type="project" value="InterPro"/>
</dbReference>
<reference evidence="1 2" key="1">
    <citation type="submission" date="2006-03" db="EMBL/GenBank/DDBJ databases">
        <title>Complete sequence of Methylobacillus flagellatus KT.</title>
        <authorList>
            <consortium name="US DOE Joint Genome Institute"/>
            <person name="Copeland A."/>
            <person name="Lucas S."/>
            <person name="Lapidus A."/>
            <person name="Barry K."/>
            <person name="Detter J.C."/>
            <person name="Glavina del Rio T."/>
            <person name="Hammon N."/>
            <person name="Israni S."/>
            <person name="Dalin E."/>
            <person name="Tice H."/>
            <person name="Pitluck S."/>
            <person name="Brettin T."/>
            <person name="Bruce D."/>
            <person name="Han C."/>
            <person name="Tapia R."/>
            <person name="Saunders E."/>
            <person name="Gilna P."/>
            <person name="Schmutz J."/>
            <person name="Larimer F."/>
            <person name="Land M."/>
            <person name="Kyrpides N."/>
            <person name="Anderson I."/>
            <person name="Richardson P."/>
        </authorList>
    </citation>
    <scope>NUCLEOTIDE SEQUENCE [LARGE SCALE GENOMIC DNA]</scope>
    <source>
        <strain evidence="2">KT / ATCC 51484 / DSM 6875</strain>
    </source>
</reference>
<dbReference type="HOGENOM" id="CLU_010194_17_2_4"/>
<gene>
    <name evidence="1" type="ordered locus">Mfla_1148</name>
</gene>
<dbReference type="SUPFAM" id="SSF51735">
    <property type="entry name" value="NAD(P)-binding Rossmann-fold domains"/>
    <property type="match status" value="1"/>
</dbReference>
<dbReference type="InterPro" id="IPR003560">
    <property type="entry name" value="DHB_DH"/>
</dbReference>
<proteinExistence type="predicted"/>
<organism evidence="1 2">
    <name type="scientific">Methylobacillus flagellatus (strain ATCC 51484 / DSM 6875 / VKM B-1610 / KT)</name>
    <dbReference type="NCBI Taxonomy" id="265072"/>
    <lineage>
        <taxon>Bacteria</taxon>
        <taxon>Pseudomonadati</taxon>
        <taxon>Pseudomonadota</taxon>
        <taxon>Betaproteobacteria</taxon>
        <taxon>Nitrosomonadales</taxon>
        <taxon>Methylophilaceae</taxon>
        <taxon>Methylobacillus</taxon>
    </lineage>
</organism>
<dbReference type="PANTHER" id="PTHR43431:SF7">
    <property type="entry name" value="OXIDOREDUCTASE, SHORT CHAIN DEHYDROGENASE_REDUCTASE FAMILY (AFU_ORTHOLOGUE AFUA_5G14000)"/>
    <property type="match status" value="1"/>
</dbReference>